<name>A0A9W3JUX9_BACTU</name>
<sequence>MTYFKNGFEVQHNKLKIRLSSIRSLLHNLNFQIADRGMIDTASIVSKQDVSAYLTDEYGVEELEVIKNYSDGFYEVDDYLMLEFGARVTTNEDLKKDLELLSNYFRVQTTENHLSKYLGKKQSVNSNTIVKPLATIEKGRIKFRGVNDLSYIENFYTVGNAKEIYVSGIFYQALSEYAGISNLSNWTFRKELSRHDESRYILKVLEGAIKPNTEKGKLVYEKYLDVITKRGENFIFMETYLKRAEELDYYTDRLLAEGKQLKGITDYSIIYEDNIEEVDTFPFYTSYYAIDYDNQCELDMVNRIRGVGGEFTREITEENKYDFPVTVYINGKKEKMYPVKENPIIKMHNLEKTGFAYSGDNEYVRALNASELQLDASILVTEATKYVNVYNKAMCKAVDEYNELLEDEDDMHLKVTPKVTKEDNKMYIANKLKYYSVNPNLERVVEGTLILNENLESPTLKMLISDDMFVDYSIEDLEKRRAFYVEEEKSMYAYKFTMQYDTESKDIITVRENLVGIVRKGKKVNPTVLTAMGLSLEQEELIRKMVRKEILNKVMECKDSSEYFKKVIESSSKEGEKQHA</sequence>
<dbReference type="Proteomes" id="UP000005257">
    <property type="component" value="Plasmid pBTHD789-1"/>
</dbReference>
<evidence type="ECO:0000313" key="1">
    <source>
        <dbReference type="EMBL" id="AFQ30112.1"/>
    </source>
</evidence>
<keyword evidence="1" id="KW-0614">Plasmid</keyword>
<dbReference type="EMBL" id="CP003764">
    <property type="protein sequence ID" value="AFQ30112.1"/>
    <property type="molecule type" value="Genomic_DNA"/>
</dbReference>
<geneLocation type="plasmid" evidence="1 2">
    <name>pBTHD789-1</name>
</geneLocation>
<dbReference type="AlphaFoldDB" id="A0A9W3JUX9"/>
<reference evidence="1 2" key="1">
    <citation type="journal article" date="2013" name="Genome Announc.">
        <title>Complete Genome Sequence of Bacillus thuringiensis Serovar Israelensis Strain HD-789.</title>
        <authorList>
            <person name="Doggett N.A."/>
            <person name="Stubben C.J."/>
            <person name="Chertkov O."/>
            <person name="Bruce D.C."/>
            <person name="Detter J.C."/>
            <person name="Johnson S.L."/>
            <person name="Han C.S."/>
        </authorList>
    </citation>
    <scope>NUCLEOTIDE SEQUENCE [LARGE SCALE GENOMIC DNA]</scope>
    <source>
        <strain evidence="1 2">HD-789</strain>
    </source>
</reference>
<protein>
    <submittedName>
        <fullName evidence="1">Uncharacterized protein</fullName>
    </submittedName>
</protein>
<gene>
    <name evidence="1" type="ORF">BTF1_30057</name>
</gene>
<dbReference type="RefSeq" id="WP_000220763.1">
    <property type="nucleotide sequence ID" value="NC_018516.1"/>
</dbReference>
<dbReference type="KEGG" id="btn:BTF1_30057"/>
<evidence type="ECO:0000313" key="2">
    <source>
        <dbReference type="Proteomes" id="UP000005257"/>
    </source>
</evidence>
<accession>A0A9W3JUX9</accession>
<proteinExistence type="predicted"/>
<organism evidence="1 2">
    <name type="scientific">Bacillus thuringiensis HD-789</name>
    <dbReference type="NCBI Taxonomy" id="1217737"/>
    <lineage>
        <taxon>Bacteria</taxon>
        <taxon>Bacillati</taxon>
        <taxon>Bacillota</taxon>
        <taxon>Bacilli</taxon>
        <taxon>Bacillales</taxon>
        <taxon>Bacillaceae</taxon>
        <taxon>Bacillus</taxon>
        <taxon>Bacillus cereus group</taxon>
    </lineage>
</organism>